<dbReference type="Gene3D" id="3.30.470.20">
    <property type="entry name" value="ATP-grasp fold, B domain"/>
    <property type="match status" value="1"/>
</dbReference>
<evidence type="ECO:0000256" key="7">
    <source>
        <dbReference type="ARBA" id="ARBA00022598"/>
    </source>
</evidence>
<evidence type="ECO:0000256" key="17">
    <source>
        <dbReference type="ARBA" id="ARBA00060592"/>
    </source>
</evidence>
<comment type="catalytic activity">
    <reaction evidence="16 18">
        <text>2 D-alanine + ATP = D-alanyl-D-alanine + ADP + phosphate + H(+)</text>
        <dbReference type="Rhea" id="RHEA:11224"/>
        <dbReference type="ChEBI" id="CHEBI:15378"/>
        <dbReference type="ChEBI" id="CHEBI:30616"/>
        <dbReference type="ChEBI" id="CHEBI:43474"/>
        <dbReference type="ChEBI" id="CHEBI:57416"/>
        <dbReference type="ChEBI" id="CHEBI:57822"/>
        <dbReference type="ChEBI" id="CHEBI:456216"/>
        <dbReference type="EC" id="6.3.2.4"/>
    </reaction>
</comment>
<dbReference type="PROSITE" id="PS00844">
    <property type="entry name" value="DALA_DALA_LIGASE_2"/>
    <property type="match status" value="1"/>
</dbReference>
<feature type="active site" evidence="19">
    <location>
        <position position="150"/>
    </location>
</feature>
<evidence type="ECO:0000313" key="24">
    <source>
        <dbReference type="Proteomes" id="UP000242642"/>
    </source>
</evidence>
<keyword evidence="12 18" id="KW-0133">Cell shape</keyword>
<comment type="cofactor">
    <cofactor evidence="20">
        <name>Mg(2+)</name>
        <dbReference type="ChEBI" id="CHEBI:18420"/>
    </cofactor>
    <cofactor evidence="20">
        <name>Mn(2+)</name>
        <dbReference type="ChEBI" id="CHEBI:29035"/>
    </cofactor>
    <text evidence="20">Binds 2 magnesium or manganese ions per subunit.</text>
</comment>
<dbReference type="GO" id="GO:0009252">
    <property type="term" value="P:peptidoglycan biosynthetic process"/>
    <property type="evidence" value="ECO:0007669"/>
    <property type="project" value="UniProtKB-UniRule"/>
</dbReference>
<dbReference type="GO" id="GO:0005524">
    <property type="term" value="F:ATP binding"/>
    <property type="evidence" value="ECO:0007669"/>
    <property type="project" value="UniProtKB-UniRule"/>
</dbReference>
<dbReference type="HAMAP" id="MF_00047">
    <property type="entry name" value="Dala_Dala_lig"/>
    <property type="match status" value="1"/>
</dbReference>
<name>A0A1H9ZDL7_9GAMM</name>
<dbReference type="InterPro" id="IPR011761">
    <property type="entry name" value="ATP-grasp"/>
</dbReference>
<sequence length="308" mass="33286">MFTKIAVLMGGESSEREVSLNSGKAVLDALLENGLNAIAIDPADYSLINLKSDGFTSAFIALHGSDGENGTVQGVLDYLNIPYTGSGVQACAVGLNKHFCKVLWKAAGLPVAEYVALSQSEYRDLTTDKLIESVSKLGLPIFVKPNTEGSSVGVSKVSDYLELKAALDEAFKYDDLALIETYLPGDEFSVPVVLGKVYPSIRIKSMNSFYDYEAKYILDNTNYQCPSLLSQEEEAKIGDIAYKAFNVIGCRGWARIDLMQDAKGEFVLLEINTSPGMTSHSLVPKSANSIGQTFQELVAKIMASAQTS</sequence>
<comment type="subcellular location">
    <subcellularLocation>
        <location evidence="3 18">Cytoplasm</location>
    </subcellularLocation>
</comment>
<dbReference type="NCBIfam" id="TIGR01205">
    <property type="entry name" value="D_ala_D_alaTIGR"/>
    <property type="match status" value="1"/>
</dbReference>
<dbReference type="UniPathway" id="UPA00219"/>
<evidence type="ECO:0000256" key="18">
    <source>
        <dbReference type="HAMAP-Rule" id="MF_00047"/>
    </source>
</evidence>
<dbReference type="FunFam" id="3.30.470.20:FF:000008">
    <property type="entry name" value="D-alanine--D-alanine ligase"/>
    <property type="match status" value="1"/>
</dbReference>
<comment type="cofactor">
    <cofactor evidence="1">
        <name>Mn(2+)</name>
        <dbReference type="ChEBI" id="CHEBI:29035"/>
    </cofactor>
</comment>
<evidence type="ECO:0000256" key="16">
    <source>
        <dbReference type="ARBA" id="ARBA00047614"/>
    </source>
</evidence>
<keyword evidence="13 18" id="KW-0573">Peptidoglycan synthesis</keyword>
<evidence type="ECO:0000256" key="6">
    <source>
        <dbReference type="ARBA" id="ARBA00022490"/>
    </source>
</evidence>
<dbReference type="InterPro" id="IPR013815">
    <property type="entry name" value="ATP_grasp_subdomain_1"/>
</dbReference>
<comment type="function">
    <text evidence="2 18">Cell wall formation.</text>
</comment>
<dbReference type="Proteomes" id="UP000242642">
    <property type="component" value="Unassembled WGS sequence"/>
</dbReference>
<evidence type="ECO:0000313" key="23">
    <source>
        <dbReference type="EMBL" id="SES78943.1"/>
    </source>
</evidence>
<dbReference type="AlphaFoldDB" id="A0A1H9ZDL7"/>
<keyword evidence="15 18" id="KW-0961">Cell wall biogenesis/degradation</keyword>
<dbReference type="GO" id="GO:0005829">
    <property type="term" value="C:cytosol"/>
    <property type="evidence" value="ECO:0007669"/>
    <property type="project" value="TreeGrafter"/>
</dbReference>
<evidence type="ECO:0000256" key="4">
    <source>
        <dbReference type="ARBA" id="ARBA00004752"/>
    </source>
</evidence>
<gene>
    <name evidence="18" type="primary">ddl</name>
    <name evidence="23" type="ORF">SAMN02583745_00513</name>
</gene>
<dbReference type="Gene3D" id="3.40.50.20">
    <property type="match status" value="1"/>
</dbReference>
<reference evidence="24" key="1">
    <citation type="submission" date="2016-10" db="EMBL/GenBank/DDBJ databases">
        <authorList>
            <person name="Varghese N."/>
            <person name="Submissions S."/>
        </authorList>
    </citation>
    <scope>NUCLEOTIDE SEQUENCE [LARGE SCALE GENOMIC DNA]</scope>
    <source>
        <strain evidence="24">DSM 18579</strain>
    </source>
</reference>
<keyword evidence="8 20" id="KW-0479">Metal-binding</keyword>
<dbReference type="PANTHER" id="PTHR23132">
    <property type="entry name" value="D-ALANINE--D-ALANINE LIGASE"/>
    <property type="match status" value="1"/>
</dbReference>
<dbReference type="EC" id="6.3.2.4" evidence="18"/>
<organism evidence="23 24">
    <name type="scientific">Thorsellia anophelis DSM 18579</name>
    <dbReference type="NCBI Taxonomy" id="1123402"/>
    <lineage>
        <taxon>Bacteria</taxon>
        <taxon>Pseudomonadati</taxon>
        <taxon>Pseudomonadota</taxon>
        <taxon>Gammaproteobacteria</taxon>
        <taxon>Enterobacterales</taxon>
        <taxon>Thorselliaceae</taxon>
        <taxon>Thorsellia</taxon>
    </lineage>
</organism>
<dbReference type="InterPro" id="IPR011095">
    <property type="entry name" value="Dala_Dala_lig_C"/>
</dbReference>
<dbReference type="PANTHER" id="PTHR23132:SF23">
    <property type="entry name" value="D-ALANINE--D-ALANINE LIGASE B"/>
    <property type="match status" value="1"/>
</dbReference>
<dbReference type="PIRSF" id="PIRSF039102">
    <property type="entry name" value="Ddl/VanB"/>
    <property type="match status" value="1"/>
</dbReference>
<keyword evidence="7 18" id="KW-0436">Ligase</keyword>
<keyword evidence="14 20" id="KW-0464">Manganese</keyword>
<dbReference type="PROSITE" id="PS00843">
    <property type="entry name" value="DALA_DALA_LIGASE_1"/>
    <property type="match status" value="1"/>
</dbReference>
<evidence type="ECO:0000256" key="5">
    <source>
        <dbReference type="ARBA" id="ARBA00010871"/>
    </source>
</evidence>
<keyword evidence="6 18" id="KW-0963">Cytoplasm</keyword>
<dbReference type="OrthoDB" id="9813261at2"/>
<dbReference type="FunFam" id="3.40.50.20:FF:000013">
    <property type="entry name" value="D-alanine--D-alanine ligase"/>
    <property type="match status" value="1"/>
</dbReference>
<evidence type="ECO:0000259" key="22">
    <source>
        <dbReference type="PROSITE" id="PS50975"/>
    </source>
</evidence>
<dbReference type="STRING" id="1123402.SAMN02583745_00513"/>
<feature type="binding site" evidence="20">
    <location>
        <position position="270"/>
    </location>
    <ligand>
        <name>Mg(2+)</name>
        <dbReference type="ChEBI" id="CHEBI:18420"/>
        <label>2</label>
    </ligand>
</feature>
<dbReference type="FunFam" id="3.30.1490.20:FF:000007">
    <property type="entry name" value="D-alanine--D-alanine ligase"/>
    <property type="match status" value="1"/>
</dbReference>
<dbReference type="PROSITE" id="PS50975">
    <property type="entry name" value="ATP_GRASP"/>
    <property type="match status" value="1"/>
</dbReference>
<feature type="active site" evidence="19">
    <location>
        <position position="281"/>
    </location>
</feature>
<evidence type="ECO:0000256" key="21">
    <source>
        <dbReference type="PROSITE-ProRule" id="PRU00409"/>
    </source>
</evidence>
<dbReference type="SUPFAM" id="SSF52440">
    <property type="entry name" value="PreATP-grasp domain"/>
    <property type="match status" value="1"/>
</dbReference>
<dbReference type="GO" id="GO:0008716">
    <property type="term" value="F:D-alanine-D-alanine ligase activity"/>
    <property type="evidence" value="ECO:0007669"/>
    <property type="project" value="UniProtKB-UniRule"/>
</dbReference>
<feature type="binding site" evidence="20">
    <location>
        <position position="257"/>
    </location>
    <ligand>
        <name>Mg(2+)</name>
        <dbReference type="ChEBI" id="CHEBI:18420"/>
        <label>1</label>
    </ligand>
</feature>
<feature type="binding site" evidence="20">
    <location>
        <position position="270"/>
    </location>
    <ligand>
        <name>Mg(2+)</name>
        <dbReference type="ChEBI" id="CHEBI:18420"/>
        <label>1</label>
    </ligand>
</feature>
<evidence type="ECO:0000256" key="13">
    <source>
        <dbReference type="ARBA" id="ARBA00022984"/>
    </source>
</evidence>
<evidence type="ECO:0000256" key="1">
    <source>
        <dbReference type="ARBA" id="ARBA00001936"/>
    </source>
</evidence>
<evidence type="ECO:0000256" key="9">
    <source>
        <dbReference type="ARBA" id="ARBA00022741"/>
    </source>
</evidence>
<dbReference type="InterPro" id="IPR016185">
    <property type="entry name" value="PreATP-grasp_dom_sf"/>
</dbReference>
<feature type="domain" description="ATP-grasp" evidence="22">
    <location>
        <begin position="101"/>
        <end position="303"/>
    </location>
</feature>
<keyword evidence="24" id="KW-1185">Reference proteome</keyword>
<proteinExistence type="inferred from homology"/>
<feature type="binding site" evidence="20">
    <location>
        <position position="272"/>
    </location>
    <ligand>
        <name>Mg(2+)</name>
        <dbReference type="ChEBI" id="CHEBI:18420"/>
        <label>2</label>
    </ligand>
</feature>
<evidence type="ECO:0000256" key="8">
    <source>
        <dbReference type="ARBA" id="ARBA00022723"/>
    </source>
</evidence>
<dbReference type="GO" id="GO:0071555">
    <property type="term" value="P:cell wall organization"/>
    <property type="evidence" value="ECO:0007669"/>
    <property type="project" value="UniProtKB-KW"/>
</dbReference>
<dbReference type="Pfam" id="PF07478">
    <property type="entry name" value="Dala_Dala_lig_C"/>
    <property type="match status" value="1"/>
</dbReference>
<evidence type="ECO:0000256" key="2">
    <source>
        <dbReference type="ARBA" id="ARBA00003921"/>
    </source>
</evidence>
<evidence type="ECO:0000256" key="10">
    <source>
        <dbReference type="ARBA" id="ARBA00022840"/>
    </source>
</evidence>
<keyword evidence="11 20" id="KW-0460">Magnesium</keyword>
<comment type="pathway">
    <text evidence="4 18">Cell wall biogenesis; peptidoglycan biosynthesis.</text>
</comment>
<protein>
    <recommendedName>
        <fullName evidence="18">D-alanine--D-alanine ligase</fullName>
        <ecNumber evidence="18">6.3.2.4</ecNumber>
    </recommendedName>
    <alternativeName>
        <fullName evidence="18">D-Ala-D-Ala ligase</fullName>
    </alternativeName>
    <alternativeName>
        <fullName evidence="18">D-alanylalanine synthetase</fullName>
    </alternativeName>
</protein>
<dbReference type="NCBIfam" id="NF002378">
    <property type="entry name" value="PRK01372.1"/>
    <property type="match status" value="1"/>
</dbReference>
<dbReference type="SUPFAM" id="SSF56059">
    <property type="entry name" value="Glutathione synthetase ATP-binding domain-like"/>
    <property type="match status" value="1"/>
</dbReference>
<evidence type="ECO:0000256" key="15">
    <source>
        <dbReference type="ARBA" id="ARBA00023316"/>
    </source>
</evidence>
<dbReference type="GO" id="GO:0046872">
    <property type="term" value="F:metal ion binding"/>
    <property type="evidence" value="ECO:0007669"/>
    <property type="project" value="UniProtKB-KW"/>
</dbReference>
<dbReference type="InterPro" id="IPR005905">
    <property type="entry name" value="D_ala_D_ala"/>
</dbReference>
<accession>A0A1H9ZDL7</accession>
<evidence type="ECO:0000256" key="14">
    <source>
        <dbReference type="ARBA" id="ARBA00023211"/>
    </source>
</evidence>
<dbReference type="Gene3D" id="3.30.1490.20">
    <property type="entry name" value="ATP-grasp fold, A domain"/>
    <property type="match status" value="1"/>
</dbReference>
<dbReference type="EMBL" id="FOHV01000003">
    <property type="protein sequence ID" value="SES78943.1"/>
    <property type="molecule type" value="Genomic_DNA"/>
</dbReference>
<dbReference type="InterPro" id="IPR000291">
    <property type="entry name" value="D-Ala_lig_Van_CS"/>
</dbReference>
<keyword evidence="9 21" id="KW-0547">Nucleotide-binding</keyword>
<comment type="pathway">
    <text evidence="17">Glycan biosynthesis.</text>
</comment>
<dbReference type="InterPro" id="IPR011127">
    <property type="entry name" value="Dala_Dala_lig_N"/>
</dbReference>
<comment type="similarity">
    <text evidence="5 18">Belongs to the D-alanine--D-alanine ligase family.</text>
</comment>
<evidence type="ECO:0000256" key="3">
    <source>
        <dbReference type="ARBA" id="ARBA00004496"/>
    </source>
</evidence>
<keyword evidence="10 21" id="KW-0067">ATP-binding</keyword>
<dbReference type="Pfam" id="PF01820">
    <property type="entry name" value="Dala_Dala_lig_N"/>
    <property type="match status" value="1"/>
</dbReference>
<dbReference type="GO" id="GO:0008360">
    <property type="term" value="P:regulation of cell shape"/>
    <property type="evidence" value="ECO:0007669"/>
    <property type="project" value="UniProtKB-KW"/>
</dbReference>
<evidence type="ECO:0000256" key="12">
    <source>
        <dbReference type="ARBA" id="ARBA00022960"/>
    </source>
</evidence>
<dbReference type="RefSeq" id="WP_093317571.1">
    <property type="nucleotide sequence ID" value="NZ_FOHV01000003.1"/>
</dbReference>
<evidence type="ECO:0000256" key="20">
    <source>
        <dbReference type="PIRSR" id="PIRSR039102-3"/>
    </source>
</evidence>
<evidence type="ECO:0000256" key="19">
    <source>
        <dbReference type="PIRSR" id="PIRSR039102-1"/>
    </source>
</evidence>
<evidence type="ECO:0000256" key="11">
    <source>
        <dbReference type="ARBA" id="ARBA00022842"/>
    </source>
</evidence>
<feature type="active site" evidence="19">
    <location>
        <position position="15"/>
    </location>
</feature>